<dbReference type="EMBL" id="RJUK01000002">
    <property type="protein sequence ID" value="ROQ18467.1"/>
    <property type="molecule type" value="Genomic_DNA"/>
</dbReference>
<organism evidence="2 3">
    <name type="scientific">Marinimicrobium koreense</name>
    <dbReference type="NCBI Taxonomy" id="306545"/>
    <lineage>
        <taxon>Bacteria</taxon>
        <taxon>Pseudomonadati</taxon>
        <taxon>Pseudomonadota</taxon>
        <taxon>Gammaproteobacteria</taxon>
        <taxon>Cellvibrionales</taxon>
        <taxon>Cellvibrionaceae</taxon>
        <taxon>Marinimicrobium</taxon>
    </lineage>
</organism>
<dbReference type="Proteomes" id="UP000273643">
    <property type="component" value="Unassembled WGS sequence"/>
</dbReference>
<protein>
    <submittedName>
        <fullName evidence="2">Uncharacterized protein</fullName>
    </submittedName>
</protein>
<dbReference type="OrthoDB" id="5975812at2"/>
<feature type="signal peptide" evidence="1">
    <location>
        <begin position="1"/>
        <end position="22"/>
    </location>
</feature>
<keyword evidence="3" id="KW-1185">Reference proteome</keyword>
<evidence type="ECO:0000256" key="1">
    <source>
        <dbReference type="SAM" id="SignalP"/>
    </source>
</evidence>
<dbReference type="RefSeq" id="WP_123639095.1">
    <property type="nucleotide sequence ID" value="NZ_JBHYFO010000006.1"/>
</dbReference>
<evidence type="ECO:0000313" key="2">
    <source>
        <dbReference type="EMBL" id="ROQ18467.1"/>
    </source>
</evidence>
<reference evidence="2 3" key="1">
    <citation type="submission" date="2018-11" db="EMBL/GenBank/DDBJ databases">
        <title>Genomic Encyclopedia of Type Strains, Phase IV (KMG-IV): sequencing the most valuable type-strain genomes for metagenomic binning, comparative biology and taxonomic classification.</title>
        <authorList>
            <person name="Goeker M."/>
        </authorList>
    </citation>
    <scope>NUCLEOTIDE SEQUENCE [LARGE SCALE GENOMIC DNA]</scope>
    <source>
        <strain evidence="2 3">DSM 16974</strain>
    </source>
</reference>
<accession>A0A3N1NU30</accession>
<sequence>MKLTRALCLLPLCALLSWPALADDPVDHYAGKPSETLEEAVKNFTEGNARLRELLSGEVSNQDMADIHELSYTIENAVATLRREMNVLAVVLEDVHIASERFNQDTVSASGRAYLDMANTLETLGQAD</sequence>
<evidence type="ECO:0000313" key="3">
    <source>
        <dbReference type="Proteomes" id="UP000273643"/>
    </source>
</evidence>
<keyword evidence="1" id="KW-0732">Signal</keyword>
<dbReference type="AlphaFoldDB" id="A0A3N1NU30"/>
<dbReference type="InterPro" id="IPR046634">
    <property type="entry name" value="DUF6746"/>
</dbReference>
<proteinExistence type="predicted"/>
<comment type="caution">
    <text evidence="2">The sequence shown here is derived from an EMBL/GenBank/DDBJ whole genome shotgun (WGS) entry which is preliminary data.</text>
</comment>
<gene>
    <name evidence="2" type="ORF">EDC38_2694</name>
</gene>
<dbReference type="Pfam" id="PF20531">
    <property type="entry name" value="DUF6746"/>
    <property type="match status" value="1"/>
</dbReference>
<name>A0A3N1NU30_9GAMM</name>
<feature type="chain" id="PRO_5018269627" evidence="1">
    <location>
        <begin position="23"/>
        <end position="128"/>
    </location>
</feature>